<reference evidence="2" key="1">
    <citation type="journal article" date="2015" name="PLoS Negl. Trop. Dis.">
        <title>Deep Sequencing Analysis of the Ixodes ricinus Haemocytome.</title>
        <authorList>
            <person name="Kotsyfakis M."/>
            <person name="Kopacek P."/>
            <person name="Franta Z."/>
            <person name="Pedra J.H."/>
            <person name="Ribeiro J.M."/>
        </authorList>
    </citation>
    <scope>NUCLEOTIDE SEQUENCE</scope>
</reference>
<proteinExistence type="evidence at transcript level"/>
<feature type="signal peptide" evidence="1">
    <location>
        <begin position="1"/>
        <end position="32"/>
    </location>
</feature>
<keyword evidence="1" id="KW-0732">Signal</keyword>
<feature type="chain" id="PRO_5001866943" evidence="1">
    <location>
        <begin position="33"/>
        <end position="206"/>
    </location>
</feature>
<name>A0A090XBY7_IXORI</name>
<dbReference type="EMBL" id="GBIH01002070">
    <property type="protein sequence ID" value="JAC92640.1"/>
    <property type="molecule type" value="mRNA"/>
</dbReference>
<evidence type="ECO:0000313" key="2">
    <source>
        <dbReference type="EMBL" id="JAC92640.1"/>
    </source>
</evidence>
<accession>A0A090XBY7</accession>
<evidence type="ECO:0000256" key="1">
    <source>
        <dbReference type="SAM" id="SignalP"/>
    </source>
</evidence>
<sequence>MNMAISMKNRFCNIFVHFSLIFALAVIEQVFAGSCTIRQHKFKNDTILVNTACQVRCYETTFYAGSNTTCILKHKGYGFVFTILTGMCSYGECKETDDGEIFRRELKEPLWDIYNPQDRIPWGLKCPFINLQDKNENVFLSAACSVNCDGVVKNRTDGTPCVLSQVDSGDYSANITVGKCENGQCVSDGGHYEIEVEKDLLQPRYE</sequence>
<protein>
    <submittedName>
        <fullName evidence="2">Putative salivary protein</fullName>
    </submittedName>
</protein>
<dbReference type="Gene3D" id="2.30.130.100">
    <property type="match status" value="1"/>
</dbReference>
<dbReference type="AlphaFoldDB" id="A0A090XBY7"/>
<organism evidence="2">
    <name type="scientific">Ixodes ricinus</name>
    <name type="common">Common tick</name>
    <name type="synonym">Acarus ricinus</name>
    <dbReference type="NCBI Taxonomy" id="34613"/>
    <lineage>
        <taxon>Eukaryota</taxon>
        <taxon>Metazoa</taxon>
        <taxon>Ecdysozoa</taxon>
        <taxon>Arthropoda</taxon>
        <taxon>Chelicerata</taxon>
        <taxon>Arachnida</taxon>
        <taxon>Acari</taxon>
        <taxon>Parasitiformes</taxon>
        <taxon>Ixodida</taxon>
        <taxon>Ixodoidea</taxon>
        <taxon>Ixodidae</taxon>
        <taxon>Ixodinae</taxon>
        <taxon>Ixodes</taxon>
    </lineage>
</organism>